<evidence type="ECO:0000256" key="6">
    <source>
        <dbReference type="PIRSR" id="PIRSR039102-3"/>
    </source>
</evidence>
<dbReference type="EMBL" id="MFMT01000001">
    <property type="protein sequence ID" value="OGG89382.1"/>
    <property type="molecule type" value="Genomic_DNA"/>
</dbReference>
<feature type="binding site" evidence="6">
    <location>
        <position position="285"/>
    </location>
    <ligand>
        <name>Mg(2+)</name>
        <dbReference type="ChEBI" id="CHEBI:18420"/>
        <label>2</label>
    </ligand>
</feature>
<dbReference type="Gene3D" id="3.30.470.20">
    <property type="entry name" value="ATP-grasp fold, B domain"/>
    <property type="match status" value="1"/>
</dbReference>
<keyword evidence="4" id="KW-0573">Peptidoglycan synthesis</keyword>
<dbReference type="PANTHER" id="PTHR23132">
    <property type="entry name" value="D-ALANINE--D-ALANINE LIGASE"/>
    <property type="match status" value="1"/>
</dbReference>
<dbReference type="InterPro" id="IPR016185">
    <property type="entry name" value="PreATP-grasp_dom_sf"/>
</dbReference>
<dbReference type="HAMAP" id="MF_00047">
    <property type="entry name" value="Dala_Dala_lig"/>
    <property type="match status" value="1"/>
</dbReference>
<dbReference type="Pfam" id="PF01820">
    <property type="entry name" value="Dala_Dala_lig_N"/>
    <property type="match status" value="1"/>
</dbReference>
<dbReference type="InterPro" id="IPR011761">
    <property type="entry name" value="ATP-grasp"/>
</dbReference>
<keyword evidence="4" id="KW-0963">Cytoplasm</keyword>
<feature type="binding site" evidence="6">
    <location>
        <position position="287"/>
    </location>
    <ligand>
        <name>Mg(2+)</name>
        <dbReference type="ChEBI" id="CHEBI:18420"/>
        <label>2</label>
    </ligand>
</feature>
<dbReference type="SUPFAM" id="SSF56059">
    <property type="entry name" value="Glutathione synthetase ATP-binding domain-like"/>
    <property type="match status" value="1"/>
</dbReference>
<comment type="caution">
    <text evidence="9">The sequence shown here is derived from an EMBL/GenBank/DDBJ whole genome shotgun (WGS) entry which is preliminary data.</text>
</comment>
<dbReference type="GO" id="GO:0046872">
    <property type="term" value="F:metal ion binding"/>
    <property type="evidence" value="ECO:0007669"/>
    <property type="project" value="UniProtKB-KW"/>
</dbReference>
<keyword evidence="7" id="KW-0067">ATP-binding</keyword>
<dbReference type="Gene3D" id="3.30.1490.20">
    <property type="entry name" value="ATP-grasp fold, A domain"/>
    <property type="match status" value="1"/>
</dbReference>
<sequence length="322" mass="35587">MLRTRVAVLRGGPSSEYDVSMSTGAGVLIALKDLGYYTSDIIVTKRGEWLVNGMVKSPEIAFMTTDVVFIAMHGAYGEDGTVQKICERYKIPFTGSNSFSSAFAFNKDTAKRALRESGIKLPKHIKIKRDDVVDTGELATAIRQSFGPRYVLKPTTSGSSHGVMMIDVPEALAAAITTMLEINEEFMIEERISGIEATCGILEQFRNEEYYSLPVIEIIPPFGHDYFSADIKYTGETTELCPGRFSYNEKEKIAEIARLVHTTLGLTQYSRSDFMIKGGEVYFLEVNTLPGLTPNSLFPKAAEAVGLSFNDLIDHLVKTART</sequence>
<keyword evidence="6" id="KW-0464">Manganese</keyword>
<comment type="pathway">
    <text evidence="4">Cell wall biogenesis; peptidoglycan biosynthesis.</text>
</comment>
<feature type="binding site" evidence="6">
    <location>
        <position position="273"/>
    </location>
    <ligand>
        <name>Mg(2+)</name>
        <dbReference type="ChEBI" id="CHEBI:18420"/>
        <label>1</label>
    </ligand>
</feature>
<keyword evidence="4" id="KW-0133">Cell shape</keyword>
<dbReference type="Proteomes" id="UP000179230">
    <property type="component" value="Unassembled WGS sequence"/>
</dbReference>
<feature type="binding site" evidence="6">
    <location>
        <position position="285"/>
    </location>
    <ligand>
        <name>Mg(2+)</name>
        <dbReference type="ChEBI" id="CHEBI:18420"/>
        <label>1</label>
    </ligand>
</feature>
<evidence type="ECO:0000256" key="3">
    <source>
        <dbReference type="ARBA" id="ARBA00023316"/>
    </source>
</evidence>
<reference evidence="9 10" key="1">
    <citation type="journal article" date="2016" name="Nat. Commun.">
        <title>Thousands of microbial genomes shed light on interconnected biogeochemical processes in an aquifer system.</title>
        <authorList>
            <person name="Anantharaman K."/>
            <person name="Brown C.T."/>
            <person name="Hug L.A."/>
            <person name="Sharon I."/>
            <person name="Castelle C.J."/>
            <person name="Probst A.J."/>
            <person name="Thomas B.C."/>
            <person name="Singh A."/>
            <person name="Wilkins M.J."/>
            <person name="Karaoz U."/>
            <person name="Brodie E.L."/>
            <person name="Williams K.H."/>
            <person name="Hubbard S.S."/>
            <person name="Banfield J.F."/>
        </authorList>
    </citation>
    <scope>NUCLEOTIDE SEQUENCE [LARGE SCALE GENOMIC DNA]</scope>
</reference>
<protein>
    <recommendedName>
        <fullName evidence="4">D-alanine--D-alanine ligase</fullName>
        <ecNumber evidence="4">6.3.2.4</ecNumber>
    </recommendedName>
    <alternativeName>
        <fullName evidence="4">D-Ala-D-Ala ligase</fullName>
    </alternativeName>
    <alternativeName>
        <fullName evidence="4">D-alanylalanine synthetase</fullName>
    </alternativeName>
</protein>
<dbReference type="UniPathway" id="UPA00219"/>
<comment type="function">
    <text evidence="4">Cell wall formation.</text>
</comment>
<dbReference type="InterPro" id="IPR011127">
    <property type="entry name" value="Dala_Dala_lig_N"/>
</dbReference>
<dbReference type="NCBIfam" id="NF002378">
    <property type="entry name" value="PRK01372.1"/>
    <property type="match status" value="1"/>
</dbReference>
<keyword evidence="3 4" id="KW-0961">Cell wall biogenesis/degradation</keyword>
<dbReference type="GO" id="GO:0005524">
    <property type="term" value="F:ATP binding"/>
    <property type="evidence" value="ECO:0007669"/>
    <property type="project" value="UniProtKB-UniRule"/>
</dbReference>
<comment type="similarity">
    <text evidence="1 4">Belongs to the D-alanine--D-alanine ligase family.</text>
</comment>
<dbReference type="EC" id="6.3.2.4" evidence="4"/>
<keyword evidence="7" id="KW-0547">Nucleotide-binding</keyword>
<evidence type="ECO:0000256" key="5">
    <source>
        <dbReference type="PIRSR" id="PIRSR039102-1"/>
    </source>
</evidence>
<feature type="active site" evidence="5">
    <location>
        <position position="159"/>
    </location>
</feature>
<gene>
    <name evidence="4" type="primary">ddl</name>
    <name evidence="9" type="ORF">A2592_01400</name>
</gene>
<dbReference type="GO" id="GO:0008360">
    <property type="term" value="P:regulation of cell shape"/>
    <property type="evidence" value="ECO:0007669"/>
    <property type="project" value="UniProtKB-KW"/>
</dbReference>
<comment type="catalytic activity">
    <reaction evidence="4">
        <text>2 D-alanine + ATP = D-alanyl-D-alanine + ADP + phosphate + H(+)</text>
        <dbReference type="Rhea" id="RHEA:11224"/>
        <dbReference type="ChEBI" id="CHEBI:15378"/>
        <dbReference type="ChEBI" id="CHEBI:30616"/>
        <dbReference type="ChEBI" id="CHEBI:43474"/>
        <dbReference type="ChEBI" id="CHEBI:57416"/>
        <dbReference type="ChEBI" id="CHEBI:57822"/>
        <dbReference type="ChEBI" id="CHEBI:456216"/>
        <dbReference type="EC" id="6.3.2.4"/>
    </reaction>
</comment>
<keyword evidence="6" id="KW-0460">Magnesium</keyword>
<keyword evidence="6" id="KW-0479">Metal-binding</keyword>
<name>A0A1F6FU48_9BACT</name>
<evidence type="ECO:0000256" key="2">
    <source>
        <dbReference type="ARBA" id="ARBA00022598"/>
    </source>
</evidence>
<evidence type="ECO:0000256" key="7">
    <source>
        <dbReference type="PROSITE-ProRule" id="PRU00409"/>
    </source>
</evidence>
<dbReference type="GO" id="GO:0005737">
    <property type="term" value="C:cytoplasm"/>
    <property type="evidence" value="ECO:0007669"/>
    <property type="project" value="UniProtKB-SubCell"/>
</dbReference>
<dbReference type="SUPFAM" id="SSF52440">
    <property type="entry name" value="PreATP-grasp domain"/>
    <property type="match status" value="1"/>
</dbReference>
<dbReference type="PANTHER" id="PTHR23132:SF23">
    <property type="entry name" value="D-ALANINE--D-ALANINE LIGASE B"/>
    <property type="match status" value="1"/>
</dbReference>
<feature type="domain" description="ATP-grasp" evidence="8">
    <location>
        <begin position="111"/>
        <end position="318"/>
    </location>
</feature>
<dbReference type="InterPro" id="IPR013815">
    <property type="entry name" value="ATP_grasp_subdomain_1"/>
</dbReference>
<dbReference type="GO" id="GO:0009252">
    <property type="term" value="P:peptidoglycan biosynthetic process"/>
    <property type="evidence" value="ECO:0007669"/>
    <property type="project" value="UniProtKB-UniRule"/>
</dbReference>
<evidence type="ECO:0000313" key="9">
    <source>
        <dbReference type="EMBL" id="OGG89382.1"/>
    </source>
</evidence>
<dbReference type="PIRSF" id="PIRSF039102">
    <property type="entry name" value="Ddl/VanB"/>
    <property type="match status" value="1"/>
</dbReference>
<dbReference type="PROSITE" id="PS50975">
    <property type="entry name" value="ATP_GRASP"/>
    <property type="match status" value="1"/>
</dbReference>
<accession>A0A1F6FU48</accession>
<feature type="active site" evidence="5">
    <location>
        <position position="16"/>
    </location>
</feature>
<evidence type="ECO:0000259" key="8">
    <source>
        <dbReference type="PROSITE" id="PS50975"/>
    </source>
</evidence>
<evidence type="ECO:0000313" key="10">
    <source>
        <dbReference type="Proteomes" id="UP000179230"/>
    </source>
</evidence>
<evidence type="ECO:0000256" key="4">
    <source>
        <dbReference type="HAMAP-Rule" id="MF_00047"/>
    </source>
</evidence>
<organism evidence="9 10">
    <name type="scientific">Candidatus Kaiserbacteria bacterium RIFOXYD1_FULL_42_15</name>
    <dbReference type="NCBI Taxonomy" id="1798532"/>
    <lineage>
        <taxon>Bacteria</taxon>
        <taxon>Candidatus Kaiseribacteriota</taxon>
    </lineage>
</organism>
<dbReference type="Pfam" id="PF07478">
    <property type="entry name" value="Dala_Dala_lig_C"/>
    <property type="match status" value="1"/>
</dbReference>
<dbReference type="InterPro" id="IPR005905">
    <property type="entry name" value="D_ala_D_ala"/>
</dbReference>
<dbReference type="InterPro" id="IPR011095">
    <property type="entry name" value="Dala_Dala_lig_C"/>
</dbReference>
<dbReference type="GO" id="GO:0071555">
    <property type="term" value="P:cell wall organization"/>
    <property type="evidence" value="ECO:0007669"/>
    <property type="project" value="UniProtKB-KW"/>
</dbReference>
<comment type="cofactor">
    <cofactor evidence="6">
        <name>Mg(2+)</name>
        <dbReference type="ChEBI" id="CHEBI:18420"/>
    </cofactor>
    <cofactor evidence="6">
        <name>Mn(2+)</name>
        <dbReference type="ChEBI" id="CHEBI:29035"/>
    </cofactor>
    <text evidence="6">Binds 2 magnesium or manganese ions per subunit.</text>
</comment>
<keyword evidence="2 4" id="KW-0436">Ligase</keyword>
<proteinExistence type="inferred from homology"/>
<dbReference type="GO" id="GO:0008716">
    <property type="term" value="F:D-alanine-D-alanine ligase activity"/>
    <property type="evidence" value="ECO:0007669"/>
    <property type="project" value="UniProtKB-UniRule"/>
</dbReference>
<evidence type="ECO:0000256" key="1">
    <source>
        <dbReference type="ARBA" id="ARBA00010871"/>
    </source>
</evidence>
<comment type="subcellular location">
    <subcellularLocation>
        <location evidence="4">Cytoplasm</location>
    </subcellularLocation>
</comment>
<feature type="active site" evidence="5">
    <location>
        <position position="296"/>
    </location>
</feature>
<dbReference type="Gene3D" id="3.40.50.20">
    <property type="match status" value="2"/>
</dbReference>
<dbReference type="AlphaFoldDB" id="A0A1F6FU48"/>